<accession>A0A7X3LXH4</accession>
<evidence type="ECO:0000256" key="1">
    <source>
        <dbReference type="PROSITE-ProRule" id="PRU00464"/>
    </source>
</evidence>
<dbReference type="Gene3D" id="3.30.428.10">
    <property type="entry name" value="HIT-like"/>
    <property type="match status" value="1"/>
</dbReference>
<name>A0A7X3LXH4_9HYPH</name>
<dbReference type="EMBL" id="WUMV01000008">
    <property type="protein sequence ID" value="MXN66846.1"/>
    <property type="molecule type" value="Genomic_DNA"/>
</dbReference>
<evidence type="ECO:0000313" key="3">
    <source>
        <dbReference type="EMBL" id="MXN66846.1"/>
    </source>
</evidence>
<dbReference type="SUPFAM" id="SSF54197">
    <property type="entry name" value="HIT-like"/>
    <property type="match status" value="1"/>
</dbReference>
<dbReference type="AlphaFoldDB" id="A0A7X3LXH4"/>
<dbReference type="GO" id="GO:0003824">
    <property type="term" value="F:catalytic activity"/>
    <property type="evidence" value="ECO:0007669"/>
    <property type="project" value="InterPro"/>
</dbReference>
<comment type="caution">
    <text evidence="3">The sequence shown here is derived from an EMBL/GenBank/DDBJ whole genome shotgun (WGS) entry which is preliminary data.</text>
</comment>
<proteinExistence type="predicted"/>
<evidence type="ECO:0000313" key="4">
    <source>
        <dbReference type="Proteomes" id="UP000433101"/>
    </source>
</evidence>
<sequence>MIPFDINPRLAGDTYHVADLKLCAVRLMKDANYPWLILVPRKPDLIELIDLEAPERAELMEEIALASQALRETTDCQKLNVAALGNQVSQLHIHIIARHQDDAAWPGPVWGAVKPVAYDPGERDRLISDLADRLSA</sequence>
<organism evidence="3 4">
    <name type="scientific">Stappia sediminis</name>
    <dbReference type="NCBI Taxonomy" id="2692190"/>
    <lineage>
        <taxon>Bacteria</taxon>
        <taxon>Pseudomonadati</taxon>
        <taxon>Pseudomonadota</taxon>
        <taxon>Alphaproteobacteria</taxon>
        <taxon>Hyphomicrobiales</taxon>
        <taxon>Stappiaceae</taxon>
        <taxon>Stappia</taxon>
    </lineage>
</organism>
<dbReference type="Proteomes" id="UP000433101">
    <property type="component" value="Unassembled WGS sequence"/>
</dbReference>
<dbReference type="Pfam" id="PF01230">
    <property type="entry name" value="HIT"/>
    <property type="match status" value="1"/>
</dbReference>
<evidence type="ECO:0000259" key="2">
    <source>
        <dbReference type="PROSITE" id="PS51084"/>
    </source>
</evidence>
<reference evidence="3 4" key="1">
    <citation type="submission" date="2019-12" db="EMBL/GenBank/DDBJ databases">
        <authorList>
            <person name="Li M."/>
        </authorList>
    </citation>
    <scope>NUCLEOTIDE SEQUENCE [LARGE SCALE GENOMIC DNA]</scope>
    <source>
        <strain evidence="3 4">GBMRC 2046</strain>
    </source>
</reference>
<dbReference type="InterPro" id="IPR026026">
    <property type="entry name" value="HIT_Hint"/>
</dbReference>
<keyword evidence="4" id="KW-1185">Reference proteome</keyword>
<gene>
    <name evidence="3" type="ORF">GR183_18180</name>
</gene>
<dbReference type="PROSITE" id="PS51084">
    <property type="entry name" value="HIT_2"/>
    <property type="match status" value="1"/>
</dbReference>
<protein>
    <submittedName>
        <fullName evidence="3">HIT domain-containing protein</fullName>
    </submittedName>
</protein>
<dbReference type="InterPro" id="IPR011146">
    <property type="entry name" value="HIT-like"/>
</dbReference>
<comment type="caution">
    <text evidence="1">Lacks conserved residue(s) required for the propagation of feature annotation.</text>
</comment>
<dbReference type="RefSeq" id="WP_160777079.1">
    <property type="nucleotide sequence ID" value="NZ_WUMV01000008.1"/>
</dbReference>
<dbReference type="PIRSF" id="PIRSF000714">
    <property type="entry name" value="HIT"/>
    <property type="match status" value="1"/>
</dbReference>
<feature type="domain" description="HIT" evidence="2">
    <location>
        <begin position="36"/>
        <end position="105"/>
    </location>
</feature>
<dbReference type="InterPro" id="IPR036265">
    <property type="entry name" value="HIT-like_sf"/>
</dbReference>